<protein>
    <submittedName>
        <fullName evidence="2">Stage II sporulation protein M</fullName>
    </submittedName>
</protein>
<dbReference type="AlphaFoldDB" id="A0A9D1UYP6"/>
<keyword evidence="1" id="KW-0812">Transmembrane</keyword>
<feature type="transmembrane region" description="Helical" evidence="1">
    <location>
        <begin position="255"/>
        <end position="276"/>
    </location>
</feature>
<feature type="transmembrane region" description="Helical" evidence="1">
    <location>
        <begin position="151"/>
        <end position="174"/>
    </location>
</feature>
<accession>A0A9D1UYP6</accession>
<organism evidence="2 3">
    <name type="scientific">Candidatus Odoribacter faecigallinarum</name>
    <dbReference type="NCBI Taxonomy" id="2838706"/>
    <lineage>
        <taxon>Bacteria</taxon>
        <taxon>Pseudomonadati</taxon>
        <taxon>Bacteroidota</taxon>
        <taxon>Bacteroidia</taxon>
        <taxon>Bacteroidales</taxon>
        <taxon>Odoribacteraceae</taxon>
        <taxon>Odoribacter</taxon>
    </lineage>
</organism>
<dbReference type="Proteomes" id="UP000824202">
    <property type="component" value="Unassembled WGS sequence"/>
</dbReference>
<feature type="transmembrane region" description="Helical" evidence="1">
    <location>
        <begin position="219"/>
        <end position="243"/>
    </location>
</feature>
<keyword evidence="1" id="KW-1133">Transmembrane helix</keyword>
<sequence length="313" mass="34784">MKEARFIALNREKWKGMEERRESLDVETVAANFVELSDDLAYARTFYPGSDVERYLNALAGTYQASIHARPLERKPLWRFWTDEYPGLVARHGRTLAFALVFFVSAVGIGFFSAAHDADFVRLILGDHYVNMTIENIEAGKPMGVYNDSDAWTMFISITLNNIKVAFVAFAFGLLFSAGTLWVLFANGVMLGAFQYFFYDYGLLFHSMLSVWAHGTFEITSIVIAGGAGLVMGNAFLFPGTYLRLYSFRRGAADGLKLVAGLVPFFVVAGFIESFVTRYADASPVVGAVAIVLSAIGVVCYFVVLPYKMKNKE</sequence>
<evidence type="ECO:0000313" key="3">
    <source>
        <dbReference type="Proteomes" id="UP000824202"/>
    </source>
</evidence>
<reference evidence="2" key="2">
    <citation type="submission" date="2021-04" db="EMBL/GenBank/DDBJ databases">
        <authorList>
            <person name="Gilroy R."/>
        </authorList>
    </citation>
    <scope>NUCLEOTIDE SEQUENCE</scope>
    <source>
        <strain evidence="2">23274</strain>
    </source>
</reference>
<comment type="caution">
    <text evidence="2">The sequence shown here is derived from an EMBL/GenBank/DDBJ whole genome shotgun (WGS) entry which is preliminary data.</text>
</comment>
<gene>
    <name evidence="2" type="ORF">H9863_01735</name>
</gene>
<dbReference type="InterPro" id="IPR002798">
    <property type="entry name" value="SpoIIM-like"/>
</dbReference>
<dbReference type="PANTHER" id="PTHR35337:SF1">
    <property type="entry name" value="SLR1478 PROTEIN"/>
    <property type="match status" value="1"/>
</dbReference>
<proteinExistence type="predicted"/>
<feature type="transmembrane region" description="Helical" evidence="1">
    <location>
        <begin position="181"/>
        <end position="199"/>
    </location>
</feature>
<name>A0A9D1UYP6_9BACT</name>
<feature type="transmembrane region" description="Helical" evidence="1">
    <location>
        <begin position="282"/>
        <end position="304"/>
    </location>
</feature>
<evidence type="ECO:0000313" key="2">
    <source>
        <dbReference type="EMBL" id="HIX02822.1"/>
    </source>
</evidence>
<feature type="transmembrane region" description="Helical" evidence="1">
    <location>
        <begin position="96"/>
        <end position="115"/>
    </location>
</feature>
<dbReference type="Pfam" id="PF01944">
    <property type="entry name" value="SpoIIM"/>
    <property type="match status" value="1"/>
</dbReference>
<keyword evidence="1" id="KW-0472">Membrane</keyword>
<reference evidence="2" key="1">
    <citation type="journal article" date="2021" name="PeerJ">
        <title>Extensive microbial diversity within the chicken gut microbiome revealed by metagenomics and culture.</title>
        <authorList>
            <person name="Gilroy R."/>
            <person name="Ravi A."/>
            <person name="Getino M."/>
            <person name="Pursley I."/>
            <person name="Horton D.L."/>
            <person name="Alikhan N.F."/>
            <person name="Baker D."/>
            <person name="Gharbi K."/>
            <person name="Hall N."/>
            <person name="Watson M."/>
            <person name="Adriaenssens E.M."/>
            <person name="Foster-Nyarko E."/>
            <person name="Jarju S."/>
            <person name="Secka A."/>
            <person name="Antonio M."/>
            <person name="Oren A."/>
            <person name="Chaudhuri R.R."/>
            <person name="La Ragione R."/>
            <person name="Hildebrand F."/>
            <person name="Pallen M.J."/>
        </authorList>
    </citation>
    <scope>NUCLEOTIDE SEQUENCE</scope>
    <source>
        <strain evidence="2">23274</strain>
    </source>
</reference>
<dbReference type="EMBL" id="DXFT01000033">
    <property type="protein sequence ID" value="HIX02822.1"/>
    <property type="molecule type" value="Genomic_DNA"/>
</dbReference>
<evidence type="ECO:0000256" key="1">
    <source>
        <dbReference type="SAM" id="Phobius"/>
    </source>
</evidence>
<dbReference type="PANTHER" id="PTHR35337">
    <property type="entry name" value="SLR1478 PROTEIN"/>
    <property type="match status" value="1"/>
</dbReference>